<feature type="compositionally biased region" description="Low complexity" evidence="1">
    <location>
        <begin position="325"/>
        <end position="339"/>
    </location>
</feature>
<comment type="caution">
    <text evidence="2">The sequence shown here is derived from an EMBL/GenBank/DDBJ whole genome shotgun (WGS) entry which is preliminary data.</text>
</comment>
<feature type="region of interest" description="Disordered" evidence="1">
    <location>
        <begin position="366"/>
        <end position="393"/>
    </location>
</feature>
<feature type="compositionally biased region" description="Low complexity" evidence="1">
    <location>
        <begin position="370"/>
        <end position="380"/>
    </location>
</feature>
<reference evidence="2" key="1">
    <citation type="submission" date="2022-12" db="EMBL/GenBank/DDBJ databases">
        <authorList>
            <person name="Petersen C."/>
        </authorList>
    </citation>
    <scope>NUCLEOTIDE SEQUENCE</scope>
    <source>
        <strain evidence="2">IBT 35675</strain>
    </source>
</reference>
<name>A0A9W9QMV5_PENBR</name>
<keyword evidence="3" id="KW-1185">Reference proteome</keyword>
<evidence type="ECO:0000313" key="2">
    <source>
        <dbReference type="EMBL" id="KAJ5340967.1"/>
    </source>
</evidence>
<dbReference type="EMBL" id="JAPZBR010000008">
    <property type="protein sequence ID" value="KAJ5340967.1"/>
    <property type="molecule type" value="Genomic_DNA"/>
</dbReference>
<evidence type="ECO:0000256" key="1">
    <source>
        <dbReference type="SAM" id="MobiDB-lite"/>
    </source>
</evidence>
<reference evidence="2" key="2">
    <citation type="journal article" date="2023" name="IMA Fungus">
        <title>Comparative genomic study of the Penicillium genus elucidates a diverse pangenome and 15 lateral gene transfer events.</title>
        <authorList>
            <person name="Petersen C."/>
            <person name="Sorensen T."/>
            <person name="Nielsen M.R."/>
            <person name="Sondergaard T.E."/>
            <person name="Sorensen J.L."/>
            <person name="Fitzpatrick D.A."/>
            <person name="Frisvad J.C."/>
            <person name="Nielsen K.L."/>
        </authorList>
    </citation>
    <scope>NUCLEOTIDE SEQUENCE</scope>
    <source>
        <strain evidence="2">IBT 35675</strain>
    </source>
</reference>
<proteinExistence type="predicted"/>
<organism evidence="2 3">
    <name type="scientific">Penicillium brevicompactum</name>
    <dbReference type="NCBI Taxonomy" id="5074"/>
    <lineage>
        <taxon>Eukaryota</taxon>
        <taxon>Fungi</taxon>
        <taxon>Dikarya</taxon>
        <taxon>Ascomycota</taxon>
        <taxon>Pezizomycotina</taxon>
        <taxon>Eurotiomycetes</taxon>
        <taxon>Eurotiomycetidae</taxon>
        <taxon>Eurotiales</taxon>
        <taxon>Aspergillaceae</taxon>
        <taxon>Penicillium</taxon>
    </lineage>
</organism>
<feature type="compositionally biased region" description="Polar residues" evidence="1">
    <location>
        <begin position="213"/>
        <end position="226"/>
    </location>
</feature>
<feature type="region of interest" description="Disordered" evidence="1">
    <location>
        <begin position="241"/>
        <end position="339"/>
    </location>
</feature>
<dbReference type="Proteomes" id="UP001148299">
    <property type="component" value="Unassembled WGS sequence"/>
</dbReference>
<dbReference type="AlphaFoldDB" id="A0A9W9QMV5"/>
<evidence type="ECO:0000313" key="3">
    <source>
        <dbReference type="Proteomes" id="UP001148299"/>
    </source>
</evidence>
<feature type="compositionally biased region" description="Polar residues" evidence="1">
    <location>
        <begin position="250"/>
        <end position="264"/>
    </location>
</feature>
<feature type="compositionally biased region" description="Gly residues" evidence="1">
    <location>
        <begin position="73"/>
        <end position="85"/>
    </location>
</feature>
<gene>
    <name evidence="2" type="ORF">N7541_010091</name>
</gene>
<sequence length="393" mass="40982">MPFLPEQIALQVVRKADKARLLICETQHLLAKYNETDLAAELSSIQASLGLALDRYRALAQPRPSRARRSRGNRGGTHHGSGNGANHGQPPTAGRGHSNMHDDQNTHDPMTPMAANDTASSSVHLDSGSDAVTGVATPAISIGTVNNEFGVSASVLKSVVIGLPCNYPKKKCTCSVPNEQPSTQNGTCKHYKECGFTNAANHTDSPSAGAPVNKSQGSAEKCANTTPARTATAGTKINIFGRPKSKVMNPISNESATTRASASKANDLRNKHPSRIPTNPSFVSLQPSITKGSAEGSGPTTSPKGADSCIQANRVRFSEGRETAARASSASPAPSPQSGLCGILIDLDDGLEVICPDPKVIEGVAGCLSGDGESSPPSGEFEVRSDILSPEWE</sequence>
<feature type="compositionally biased region" description="Polar residues" evidence="1">
    <location>
        <begin position="276"/>
        <end position="291"/>
    </location>
</feature>
<protein>
    <submittedName>
        <fullName evidence="2">Uncharacterized protein</fullName>
    </submittedName>
</protein>
<feature type="region of interest" description="Disordered" evidence="1">
    <location>
        <begin position="204"/>
        <end position="226"/>
    </location>
</feature>
<accession>A0A9W9QMV5</accession>
<feature type="region of interest" description="Disordered" evidence="1">
    <location>
        <begin position="60"/>
        <end position="127"/>
    </location>
</feature>